<evidence type="ECO:0000313" key="2">
    <source>
        <dbReference type="Proteomes" id="UP001549366"/>
    </source>
</evidence>
<dbReference type="Proteomes" id="UP001549366">
    <property type="component" value="Unassembled WGS sequence"/>
</dbReference>
<comment type="caution">
    <text evidence="1">The sequence shown here is derived from an EMBL/GenBank/DDBJ whole genome shotgun (WGS) entry which is preliminary data.</text>
</comment>
<accession>A0ABV2SNW6</accession>
<gene>
    <name evidence="1" type="ORF">V5J35_004163</name>
</gene>
<protein>
    <submittedName>
        <fullName evidence="1">Uncharacterized protein</fullName>
    </submittedName>
</protein>
<evidence type="ECO:0000313" key="1">
    <source>
        <dbReference type="EMBL" id="MET4758971.1"/>
    </source>
</evidence>
<dbReference type="RefSeq" id="WP_354009007.1">
    <property type="nucleotide sequence ID" value="NZ_JBEWTA010000001.1"/>
</dbReference>
<keyword evidence="2" id="KW-1185">Reference proteome</keyword>
<organism evidence="1 2">
    <name type="scientific">Endozoicomonas lisbonensis</name>
    <dbReference type="NCBI Taxonomy" id="3120522"/>
    <lineage>
        <taxon>Bacteria</taxon>
        <taxon>Pseudomonadati</taxon>
        <taxon>Pseudomonadota</taxon>
        <taxon>Gammaproteobacteria</taxon>
        <taxon>Oceanospirillales</taxon>
        <taxon>Endozoicomonadaceae</taxon>
        <taxon>Endozoicomonas</taxon>
    </lineage>
</organism>
<proteinExistence type="predicted"/>
<dbReference type="EMBL" id="JBEWTB010000002">
    <property type="protein sequence ID" value="MET4758971.1"/>
    <property type="molecule type" value="Genomic_DNA"/>
</dbReference>
<sequence length="216" mass="24917">MNEMTNAQLMLTYARNFFKGSLKTDNKVFSMNYGLASPERKQKRLDDAKKASAALRRSRLYNNIDALSLLCSAPLEEKAGNCNEYTCVSLQLGMAMEFPNIWLAVHDCHVFLVLANESELKSELALKEFNQYRNDDLWVCDPWFNIHCRLDMYGPMAIVQSSRWSIAGKEICSDYFQEPANQWYLRLFAGKIRFLRMTDSAGVATRDCNDFLTVWD</sequence>
<reference evidence="1 2" key="1">
    <citation type="submission" date="2024-06" db="EMBL/GenBank/DDBJ databases">
        <title>Genomic Encyclopedia of Type Strains, Phase V (KMG-V): Genome sequencing to study the core and pangenomes of soil and plant-associated prokaryotes.</title>
        <authorList>
            <person name="Whitman W."/>
        </authorList>
    </citation>
    <scope>NUCLEOTIDE SEQUENCE [LARGE SCALE GENOMIC DNA]</scope>
    <source>
        <strain evidence="1 2">NE40</strain>
    </source>
</reference>
<name>A0ABV2SNW6_9GAMM</name>